<feature type="transmembrane region" description="Helical" evidence="5">
    <location>
        <begin position="379"/>
        <end position="398"/>
    </location>
</feature>
<evidence type="ECO:0000256" key="3">
    <source>
        <dbReference type="ARBA" id="ARBA00034247"/>
    </source>
</evidence>
<dbReference type="PANTHER" id="PTHR45138">
    <property type="entry name" value="REGULATORY COMPONENTS OF SENSORY TRANSDUCTION SYSTEM"/>
    <property type="match status" value="1"/>
</dbReference>
<evidence type="ECO:0000256" key="5">
    <source>
        <dbReference type="SAM" id="Phobius"/>
    </source>
</evidence>
<dbReference type="EC" id="2.7.7.65" evidence="2"/>
<comment type="catalytic activity">
    <reaction evidence="3">
        <text>2 GTP = 3',3'-c-di-GMP + 2 diphosphate</text>
        <dbReference type="Rhea" id="RHEA:24898"/>
        <dbReference type="ChEBI" id="CHEBI:33019"/>
        <dbReference type="ChEBI" id="CHEBI:37565"/>
        <dbReference type="ChEBI" id="CHEBI:58805"/>
        <dbReference type="EC" id="2.7.7.65"/>
    </reaction>
</comment>
<keyword evidence="5" id="KW-0472">Membrane</keyword>
<dbReference type="SUPFAM" id="SSF55073">
    <property type="entry name" value="Nucleotide cyclase"/>
    <property type="match status" value="1"/>
</dbReference>
<dbReference type="CDD" id="cd01949">
    <property type="entry name" value="GGDEF"/>
    <property type="match status" value="1"/>
</dbReference>
<proteinExistence type="predicted"/>
<dbReference type="EMBL" id="CP022684">
    <property type="protein sequence ID" value="AUM12784.1"/>
    <property type="molecule type" value="Genomic_DNA"/>
</dbReference>
<feature type="transmembrane region" description="Helical" evidence="5">
    <location>
        <begin position="261"/>
        <end position="281"/>
    </location>
</feature>
<evidence type="ECO:0000256" key="2">
    <source>
        <dbReference type="ARBA" id="ARBA00012528"/>
    </source>
</evidence>
<gene>
    <name evidence="8" type="ORF">Kalk_10295</name>
</gene>
<organism evidence="8 9">
    <name type="scientific">Ketobacter alkanivorans</name>
    <dbReference type="NCBI Taxonomy" id="1917421"/>
    <lineage>
        <taxon>Bacteria</taxon>
        <taxon>Pseudomonadati</taxon>
        <taxon>Pseudomonadota</taxon>
        <taxon>Gammaproteobacteria</taxon>
        <taxon>Pseudomonadales</taxon>
        <taxon>Ketobacteraceae</taxon>
        <taxon>Ketobacter</taxon>
    </lineage>
</organism>
<keyword evidence="9" id="KW-1185">Reference proteome</keyword>
<dbReference type="GO" id="GO:0052621">
    <property type="term" value="F:diguanylate cyclase activity"/>
    <property type="evidence" value="ECO:0007669"/>
    <property type="project" value="UniProtKB-EC"/>
</dbReference>
<evidence type="ECO:0000256" key="6">
    <source>
        <dbReference type="SAM" id="SignalP"/>
    </source>
</evidence>
<keyword evidence="5" id="KW-1133">Transmembrane helix</keyword>
<accession>A0A2K9LPN1</accession>
<dbReference type="Pfam" id="PF00990">
    <property type="entry name" value="GGDEF"/>
    <property type="match status" value="1"/>
</dbReference>
<feature type="coiled-coil region" evidence="4">
    <location>
        <begin position="415"/>
        <end position="442"/>
    </location>
</feature>
<evidence type="ECO:0000313" key="9">
    <source>
        <dbReference type="Proteomes" id="UP000235116"/>
    </source>
</evidence>
<dbReference type="FunFam" id="3.30.70.270:FF:000001">
    <property type="entry name" value="Diguanylate cyclase domain protein"/>
    <property type="match status" value="1"/>
</dbReference>
<dbReference type="GO" id="GO:0043709">
    <property type="term" value="P:cell adhesion involved in single-species biofilm formation"/>
    <property type="evidence" value="ECO:0007669"/>
    <property type="project" value="TreeGrafter"/>
</dbReference>
<dbReference type="SMART" id="SM00267">
    <property type="entry name" value="GGDEF"/>
    <property type="match status" value="1"/>
</dbReference>
<keyword evidence="6" id="KW-0732">Signal</keyword>
<dbReference type="AlphaFoldDB" id="A0A2K9LPN1"/>
<sequence length="613" mass="68068">MPPKWFEGKFCKLIFLLLCLWVGGAQADAIHDVQSVDIAGFDRHLVLNENLVYLEEGEDRTSVADFVALAGQSKWQRSAEAVPNLGLGVTPHWFAIRLVNSGQQDEAGMLEMPYTMLDLLDVYFVAAGEVSLLAQTGDQRPFSERALAHRSFLIPVELKAGEDALLLIRAESYGALKLPLELWSLKAFFEYDQLAIAPQLAFAGLMLALALYNFFLLLGTRDFNYLWYVLSVISISFVVMSFHGVLAQYAWPEWPQLNNPVLVASISTNIFAACLFAYSFLNLGRFSWWVKAIFLGHSGAGLVCFVLNLFLPYIVTIKLVALFSVTGATCGIITGSYLWYRGEVLARFYTIAWFLLLAGSVTITFSHFGWLPSIFLFEYGQQIGAVAEGLLLSFALAYRMNMERRKRYEAQAQLLQVQTDANQQLEARVAERTNELAEANQKLLEMSLTDGLTQVKNRKFLDQRMEQEWSKAKRDTLTMCLLMIDGDHFKGINDKYGHLGGDAVLKHLANILQSNVSRSGDFVARYGGEEFAVMLSNTDLQGAAVVAERVRKAVAETPVEWEGHTIVMTISIGVAGMRPGLDQGIDALVGAADAALYDAKKAGRNRVVVAPSE</sequence>
<feature type="transmembrane region" description="Helical" evidence="5">
    <location>
        <begin position="225"/>
        <end position="249"/>
    </location>
</feature>
<comment type="cofactor">
    <cofactor evidence="1">
        <name>Mg(2+)</name>
        <dbReference type="ChEBI" id="CHEBI:18420"/>
    </cofactor>
</comment>
<dbReference type="Pfam" id="PF07696">
    <property type="entry name" value="7TMR-DISMED2"/>
    <property type="match status" value="1"/>
</dbReference>
<dbReference type="Gene3D" id="2.60.40.2380">
    <property type="match status" value="1"/>
</dbReference>
<evidence type="ECO:0000259" key="7">
    <source>
        <dbReference type="PROSITE" id="PS50887"/>
    </source>
</evidence>
<dbReference type="PANTHER" id="PTHR45138:SF9">
    <property type="entry name" value="DIGUANYLATE CYCLASE DGCM-RELATED"/>
    <property type="match status" value="1"/>
</dbReference>
<dbReference type="Pfam" id="PF07695">
    <property type="entry name" value="7TMR-DISM_7TM"/>
    <property type="match status" value="1"/>
</dbReference>
<dbReference type="GO" id="GO:0005886">
    <property type="term" value="C:plasma membrane"/>
    <property type="evidence" value="ECO:0007669"/>
    <property type="project" value="TreeGrafter"/>
</dbReference>
<dbReference type="InterPro" id="IPR000160">
    <property type="entry name" value="GGDEF_dom"/>
</dbReference>
<dbReference type="RefSeq" id="WP_101894167.1">
    <property type="nucleotide sequence ID" value="NZ_CP022684.1"/>
</dbReference>
<feature type="signal peptide" evidence="6">
    <location>
        <begin position="1"/>
        <end position="27"/>
    </location>
</feature>
<evidence type="ECO:0000256" key="4">
    <source>
        <dbReference type="SAM" id="Coils"/>
    </source>
</evidence>
<keyword evidence="4" id="KW-0175">Coiled coil</keyword>
<name>A0A2K9LPN1_9GAMM</name>
<dbReference type="KEGG" id="kak:Kalk_10295"/>
<feature type="transmembrane region" description="Helical" evidence="5">
    <location>
        <begin position="352"/>
        <end position="373"/>
    </location>
</feature>
<dbReference type="GO" id="GO:1902201">
    <property type="term" value="P:negative regulation of bacterial-type flagellum-dependent cell motility"/>
    <property type="evidence" value="ECO:0007669"/>
    <property type="project" value="TreeGrafter"/>
</dbReference>
<dbReference type="Proteomes" id="UP000235116">
    <property type="component" value="Chromosome"/>
</dbReference>
<evidence type="ECO:0000256" key="1">
    <source>
        <dbReference type="ARBA" id="ARBA00001946"/>
    </source>
</evidence>
<feature type="domain" description="GGDEF" evidence="7">
    <location>
        <begin position="477"/>
        <end position="612"/>
    </location>
</feature>
<feature type="transmembrane region" description="Helical" evidence="5">
    <location>
        <begin position="200"/>
        <end position="218"/>
    </location>
</feature>
<feature type="transmembrane region" description="Helical" evidence="5">
    <location>
        <begin position="293"/>
        <end position="314"/>
    </location>
</feature>
<protein>
    <recommendedName>
        <fullName evidence="2">diguanylate cyclase</fullName>
        <ecNumber evidence="2">2.7.7.65</ecNumber>
    </recommendedName>
</protein>
<evidence type="ECO:0000313" key="8">
    <source>
        <dbReference type="EMBL" id="AUM12784.1"/>
    </source>
</evidence>
<dbReference type="InterPro" id="IPR011623">
    <property type="entry name" value="7TMR_DISM_rcpt_extracell_dom1"/>
</dbReference>
<dbReference type="InterPro" id="IPR043128">
    <property type="entry name" value="Rev_trsase/Diguanyl_cyclase"/>
</dbReference>
<keyword evidence="5" id="KW-0812">Transmembrane</keyword>
<dbReference type="PROSITE" id="PS50887">
    <property type="entry name" value="GGDEF"/>
    <property type="match status" value="1"/>
</dbReference>
<dbReference type="OrthoDB" id="5289013at2"/>
<dbReference type="InterPro" id="IPR029787">
    <property type="entry name" value="Nucleotide_cyclase"/>
</dbReference>
<reference evidence="9" key="1">
    <citation type="submission" date="2017-08" db="EMBL/GenBank/DDBJ databases">
        <title>Direct submision.</title>
        <authorList>
            <person name="Kim S.-J."/>
            <person name="Rhee S.-K."/>
        </authorList>
    </citation>
    <scope>NUCLEOTIDE SEQUENCE [LARGE SCALE GENOMIC DNA]</scope>
    <source>
        <strain evidence="9">GI5</strain>
    </source>
</reference>
<feature type="chain" id="PRO_5014649126" description="diguanylate cyclase" evidence="6">
    <location>
        <begin position="28"/>
        <end position="613"/>
    </location>
</feature>
<dbReference type="NCBIfam" id="TIGR00254">
    <property type="entry name" value="GGDEF"/>
    <property type="match status" value="1"/>
</dbReference>
<dbReference type="InterPro" id="IPR011622">
    <property type="entry name" value="7TMR_DISM_rcpt_extracell_dom2"/>
</dbReference>
<dbReference type="InterPro" id="IPR050469">
    <property type="entry name" value="Diguanylate_Cyclase"/>
</dbReference>
<feature type="transmembrane region" description="Helical" evidence="5">
    <location>
        <begin position="320"/>
        <end position="340"/>
    </location>
</feature>
<dbReference type="Gene3D" id="3.30.70.270">
    <property type="match status" value="1"/>
</dbReference>